<reference evidence="10" key="1">
    <citation type="journal article" date="2014" name="Proc. Natl. Acad. Sci. U.S.A.">
        <title>Extensive sampling of basidiomycete genomes demonstrates inadequacy of the white-rot/brown-rot paradigm for wood decay fungi.</title>
        <authorList>
            <person name="Riley R."/>
            <person name="Salamov A.A."/>
            <person name="Brown D.W."/>
            <person name="Nagy L.G."/>
            <person name="Floudas D."/>
            <person name="Held B.W."/>
            <person name="Levasseur A."/>
            <person name="Lombard V."/>
            <person name="Morin E."/>
            <person name="Otillar R."/>
            <person name="Lindquist E.A."/>
            <person name="Sun H."/>
            <person name="LaButti K.M."/>
            <person name="Schmutz J."/>
            <person name="Jabbour D."/>
            <person name="Luo H."/>
            <person name="Baker S.E."/>
            <person name="Pisabarro A.G."/>
            <person name="Walton J.D."/>
            <person name="Blanchette R.A."/>
            <person name="Henrissat B."/>
            <person name="Martin F."/>
            <person name="Cullen D."/>
            <person name="Hibbett D.S."/>
            <person name="Grigoriev I.V."/>
        </authorList>
    </citation>
    <scope>NUCLEOTIDE SEQUENCE [LARGE SCALE GENOMIC DNA]</scope>
    <source>
        <strain evidence="10">FD-172 SS1</strain>
    </source>
</reference>
<keyword evidence="10" id="KW-1185">Reference proteome</keyword>
<dbReference type="InterPro" id="IPR017046">
    <property type="entry name" value="Prenylcysteine_Oxase1"/>
</dbReference>
<dbReference type="PANTHER" id="PTHR15944">
    <property type="entry name" value="FARNESYLCYSTEINE LYASE"/>
    <property type="match status" value="1"/>
</dbReference>
<dbReference type="OrthoDB" id="437369at2759"/>
<protein>
    <recommendedName>
        <fullName evidence="8">Prenylcysteine lyase domain-containing protein</fullName>
    </recommendedName>
</protein>
<organism evidence="9 10">
    <name type="scientific">Botryobasidium botryosum (strain FD-172 SS1)</name>
    <dbReference type="NCBI Taxonomy" id="930990"/>
    <lineage>
        <taxon>Eukaryota</taxon>
        <taxon>Fungi</taxon>
        <taxon>Dikarya</taxon>
        <taxon>Basidiomycota</taxon>
        <taxon>Agaricomycotina</taxon>
        <taxon>Agaricomycetes</taxon>
        <taxon>Cantharellales</taxon>
        <taxon>Botryobasidiaceae</taxon>
        <taxon>Botryobasidium</taxon>
    </lineage>
</organism>
<comment type="cofactor">
    <cofactor evidence="1">
        <name>FAD</name>
        <dbReference type="ChEBI" id="CHEBI:57692"/>
    </cofactor>
</comment>
<evidence type="ECO:0000256" key="4">
    <source>
        <dbReference type="ARBA" id="ARBA00022729"/>
    </source>
</evidence>
<keyword evidence="3" id="KW-0285">Flavoprotein</keyword>
<dbReference type="GO" id="GO:0030328">
    <property type="term" value="P:prenylcysteine catabolic process"/>
    <property type="evidence" value="ECO:0007669"/>
    <property type="project" value="InterPro"/>
</dbReference>
<evidence type="ECO:0000259" key="8">
    <source>
        <dbReference type="Pfam" id="PF07156"/>
    </source>
</evidence>
<dbReference type="AlphaFoldDB" id="A0A067LXR6"/>
<dbReference type="InterPro" id="IPR010795">
    <property type="entry name" value="Prenylcys_lyase"/>
</dbReference>
<sequence>RIVIISAGAAGPSAAYWLGQASQRANVQVDMDVFEAEAVVRARFSLRVLTAWPYGYFPAFAAVELGADAFLDTDLNLNRAVKEFNLTTVNFRADDTSTGIWDGRSFLLQTRQGTLADSWRNGLKRAGAMGFCLLRPKTAGIDDAIWRRLYSASSSPWANMADLVSAMNASQLLDTTALGYLDSAGVDPRFSREIAESSTRELYGKNIDDIHAFGALHSMRPMRRRRVDGGNARIFESFLLHSPAAIHLKSRVTALEKVVSTSGETVWGLRTTRTDYRDDNPTAEPMYRTRNGYAHVILAAPHSTASIPLPASYNLPDIEFARLHVTLLTTTAPFPNPEYFSAASGTKIPQTIFTTRGYKRGEIDPGVYSLSYVSQVVPTWEPVEGMPIEWPEEETPIEWVVRIVPKDETSDSWLGDVFGADGVRWWGAYPEMAPHPPLAPVRLDDGLWYTGSLEPMFSSMEGQTTAARNVVELLFEEEFGKDLCGAAVDKTSWGSGRRYHGLPGWDCWPRITCIVQTACG</sequence>
<feature type="non-terminal residue" evidence="9">
    <location>
        <position position="1"/>
    </location>
</feature>
<dbReference type="InterPro" id="IPR036188">
    <property type="entry name" value="FAD/NAD-bd_sf"/>
</dbReference>
<dbReference type="PANTHER" id="PTHR15944:SF0">
    <property type="entry name" value="PRENYLCYSTEINE LYASE DOMAIN-CONTAINING PROTEIN"/>
    <property type="match status" value="1"/>
</dbReference>
<dbReference type="EMBL" id="KL198114">
    <property type="protein sequence ID" value="KDQ07145.1"/>
    <property type="molecule type" value="Genomic_DNA"/>
</dbReference>
<evidence type="ECO:0000313" key="10">
    <source>
        <dbReference type="Proteomes" id="UP000027195"/>
    </source>
</evidence>
<evidence type="ECO:0000256" key="7">
    <source>
        <dbReference type="ARBA" id="ARBA00023180"/>
    </source>
</evidence>
<comment type="similarity">
    <text evidence="2">Belongs to the prenylcysteine oxidase family.</text>
</comment>
<keyword evidence="7" id="KW-0325">Glycoprotein</keyword>
<evidence type="ECO:0000256" key="5">
    <source>
        <dbReference type="ARBA" id="ARBA00022827"/>
    </source>
</evidence>
<gene>
    <name evidence="9" type="ORF">BOTBODRAFT_120434</name>
</gene>
<dbReference type="Proteomes" id="UP000027195">
    <property type="component" value="Unassembled WGS sequence"/>
</dbReference>
<evidence type="ECO:0000256" key="3">
    <source>
        <dbReference type="ARBA" id="ARBA00022630"/>
    </source>
</evidence>
<accession>A0A067LXR6</accession>
<name>A0A067LXR6_BOTB1</name>
<keyword evidence="5" id="KW-0274">FAD</keyword>
<proteinExistence type="inferred from homology"/>
<keyword evidence="4" id="KW-0732">Signal</keyword>
<dbReference type="Pfam" id="PF07156">
    <property type="entry name" value="Prenylcys_lyase"/>
    <property type="match status" value="1"/>
</dbReference>
<dbReference type="HOGENOM" id="CLU_021176_0_0_1"/>
<feature type="domain" description="Prenylcysteine lyase" evidence="8">
    <location>
        <begin position="148"/>
        <end position="476"/>
    </location>
</feature>
<dbReference type="SUPFAM" id="SSF51905">
    <property type="entry name" value="FAD/NAD(P)-binding domain"/>
    <property type="match status" value="1"/>
</dbReference>
<dbReference type="GO" id="GO:0001735">
    <property type="term" value="F:prenylcysteine oxidase activity"/>
    <property type="evidence" value="ECO:0007669"/>
    <property type="project" value="InterPro"/>
</dbReference>
<evidence type="ECO:0000313" key="9">
    <source>
        <dbReference type="EMBL" id="KDQ07145.1"/>
    </source>
</evidence>
<keyword evidence="6" id="KW-0560">Oxidoreductase</keyword>
<evidence type="ECO:0000256" key="2">
    <source>
        <dbReference type="ARBA" id="ARBA00009967"/>
    </source>
</evidence>
<dbReference type="GO" id="GO:0030327">
    <property type="term" value="P:prenylated protein catabolic process"/>
    <property type="evidence" value="ECO:0007669"/>
    <property type="project" value="TreeGrafter"/>
</dbReference>
<evidence type="ECO:0000256" key="6">
    <source>
        <dbReference type="ARBA" id="ARBA00023002"/>
    </source>
</evidence>
<dbReference type="Gene3D" id="3.50.50.60">
    <property type="entry name" value="FAD/NAD(P)-binding domain"/>
    <property type="match status" value="1"/>
</dbReference>
<evidence type="ECO:0000256" key="1">
    <source>
        <dbReference type="ARBA" id="ARBA00001974"/>
    </source>
</evidence>
<dbReference type="InParanoid" id="A0A067LXR6"/>